<dbReference type="Gene3D" id="3.40.50.300">
    <property type="entry name" value="P-loop containing nucleotide triphosphate hydrolases"/>
    <property type="match status" value="1"/>
</dbReference>
<dbReference type="RefSeq" id="WP_014437332.1">
    <property type="nucleotide sequence ID" value="NC_017080.1"/>
</dbReference>
<dbReference type="GO" id="GO:0043022">
    <property type="term" value="F:ribosome binding"/>
    <property type="evidence" value="ECO:0007669"/>
    <property type="project" value="TreeGrafter"/>
</dbReference>
<dbReference type="GO" id="GO:0005525">
    <property type="term" value="F:GTP binding"/>
    <property type="evidence" value="ECO:0007669"/>
    <property type="project" value="UniProtKB-UniRule"/>
</dbReference>
<evidence type="ECO:0000259" key="9">
    <source>
        <dbReference type="PROSITE" id="PS51705"/>
    </source>
</evidence>
<keyword evidence="3 6" id="KW-0547">Nucleotide-binding</keyword>
<dbReference type="InterPro" id="IPR030394">
    <property type="entry name" value="G_HFLX_dom"/>
</dbReference>
<comment type="subcellular location">
    <subcellularLocation>
        <location evidence="6">Cytoplasm</location>
    </subcellularLocation>
    <text evidence="6">May associate with membranes.</text>
</comment>
<evidence type="ECO:0000256" key="7">
    <source>
        <dbReference type="PIRSR" id="PIRSR006809-1"/>
    </source>
</evidence>
<keyword evidence="1 6" id="KW-0963">Cytoplasm</keyword>
<dbReference type="PATRIC" id="fig|1142394.8.peg.2014"/>
<dbReference type="InterPro" id="IPR032305">
    <property type="entry name" value="GTP-bd_M"/>
</dbReference>
<comment type="function">
    <text evidence="6">GTPase that associates with the 50S ribosomal subunit and may have a role during protein synthesis or ribosome biogenesis.</text>
</comment>
<gene>
    <name evidence="6 10" type="primary">hflX</name>
    <name evidence="10" type="ordered locus">PSMK_19550</name>
</gene>
<sequence length="437" mass="47822">MESERAVLVAALLPDFNGNPHDPLDELRSLAGTAGALPVAEILQKKGKPEPATFIGRGKVQEVAEAIRLHEAQVVIFENDLTPRQIANLEERVEAKVVDRSELILDIFASRATTHEARLQVELAQLQYTFPRLRAMWSHLERISGGAPTGIGTRGPGEQQLEVDRRIVRKKLGLLRSQIAEIQGRKERAVAARNLDHFSVGLVGYTNAGKSTLFNSLTAAGTYADDKLFATLSTKTREWKLGGGDAVMLSDTVGFVRNLPHHLVASFKATLEEAVHAHLLLLVVDVSDPHCLDHLKTVRHVLDDVGAGERPFLLVLNKIDAMAHNADLLVLESEHPDAIRVSAKSGDNLAALTEAVRDALHGQVQEMVLTVDQADGKAITFLENRTEVLGRDYADTTVDFRVRIGGNQLDRLRAMDTTARLPGEAEAPPWRASRTPA</sequence>
<dbReference type="PROSITE" id="PS51705">
    <property type="entry name" value="G_HFLX"/>
    <property type="match status" value="1"/>
</dbReference>
<dbReference type="HOGENOM" id="CLU_019597_2_2_0"/>
<dbReference type="GO" id="GO:0003924">
    <property type="term" value="F:GTPase activity"/>
    <property type="evidence" value="ECO:0007669"/>
    <property type="project" value="UniProtKB-UniRule"/>
</dbReference>
<organism evidence="10 11">
    <name type="scientific">Phycisphaera mikurensis (strain NBRC 102666 / KCTC 22515 / FYK2301M01)</name>
    <dbReference type="NCBI Taxonomy" id="1142394"/>
    <lineage>
        <taxon>Bacteria</taxon>
        <taxon>Pseudomonadati</taxon>
        <taxon>Planctomycetota</taxon>
        <taxon>Phycisphaerae</taxon>
        <taxon>Phycisphaerales</taxon>
        <taxon>Phycisphaeraceae</taxon>
        <taxon>Phycisphaera</taxon>
    </lineage>
</organism>
<dbReference type="InterPro" id="IPR042108">
    <property type="entry name" value="GTPase_HflX_N_sf"/>
</dbReference>
<dbReference type="Proteomes" id="UP000007881">
    <property type="component" value="Chromosome"/>
</dbReference>
<dbReference type="GO" id="GO:0046872">
    <property type="term" value="F:metal ion binding"/>
    <property type="evidence" value="ECO:0007669"/>
    <property type="project" value="UniProtKB-KW"/>
</dbReference>
<feature type="binding site" evidence="7">
    <location>
        <begin position="251"/>
        <end position="254"/>
    </location>
    <ligand>
        <name>GTP</name>
        <dbReference type="ChEBI" id="CHEBI:37565"/>
    </ligand>
</feature>
<dbReference type="NCBIfam" id="TIGR03156">
    <property type="entry name" value="GTP_HflX"/>
    <property type="match status" value="1"/>
</dbReference>
<feature type="binding site" evidence="8">
    <location>
        <position position="231"/>
    </location>
    <ligand>
        <name>Mg(2+)</name>
        <dbReference type="ChEBI" id="CHEBI:18420"/>
    </ligand>
</feature>
<comment type="similarity">
    <text evidence="6">Belongs to the TRAFAC class OBG-HflX-like GTPase superfamily. HflX GTPase family.</text>
</comment>
<evidence type="ECO:0000313" key="11">
    <source>
        <dbReference type="Proteomes" id="UP000007881"/>
    </source>
</evidence>
<evidence type="ECO:0000313" key="10">
    <source>
        <dbReference type="EMBL" id="BAM04114.1"/>
    </source>
</evidence>
<dbReference type="CDD" id="cd01878">
    <property type="entry name" value="HflX"/>
    <property type="match status" value="1"/>
</dbReference>
<dbReference type="InterPro" id="IPR006073">
    <property type="entry name" value="GTP-bd"/>
</dbReference>
<comment type="cofactor">
    <cofactor evidence="8">
        <name>Mg(2+)</name>
        <dbReference type="ChEBI" id="CHEBI:18420"/>
    </cofactor>
</comment>
<dbReference type="Pfam" id="PF16360">
    <property type="entry name" value="GTP-bdg_M"/>
    <property type="match status" value="1"/>
</dbReference>
<proteinExistence type="inferred from homology"/>
<reference evidence="10 11" key="1">
    <citation type="submission" date="2012-02" db="EMBL/GenBank/DDBJ databases">
        <title>Complete genome sequence of Phycisphaera mikurensis NBRC 102666.</title>
        <authorList>
            <person name="Ankai A."/>
            <person name="Hosoyama A."/>
            <person name="Terui Y."/>
            <person name="Sekine M."/>
            <person name="Fukai R."/>
            <person name="Kato Y."/>
            <person name="Nakamura S."/>
            <person name="Yamada-Narita S."/>
            <person name="Kawakoshi A."/>
            <person name="Fukunaga Y."/>
            <person name="Yamazaki S."/>
            <person name="Fujita N."/>
        </authorList>
    </citation>
    <scope>NUCLEOTIDE SEQUENCE [LARGE SCALE GENOMIC DNA]</scope>
    <source>
        <strain evidence="11">NBRC 102666 / KCTC 22515 / FYK2301M01</strain>
    </source>
</reference>
<dbReference type="Gene3D" id="6.10.250.2860">
    <property type="match status" value="1"/>
</dbReference>
<dbReference type="InterPro" id="IPR025121">
    <property type="entry name" value="GTPase_HflX_N"/>
</dbReference>
<keyword evidence="11" id="KW-1185">Reference proteome</keyword>
<evidence type="ECO:0000256" key="1">
    <source>
        <dbReference type="ARBA" id="ARBA00022490"/>
    </source>
</evidence>
<dbReference type="EMBL" id="AP012338">
    <property type="protein sequence ID" value="BAM04114.1"/>
    <property type="molecule type" value="Genomic_DNA"/>
</dbReference>
<feature type="binding site" evidence="7">
    <location>
        <begin position="229"/>
        <end position="233"/>
    </location>
    <ligand>
        <name>GTP</name>
        <dbReference type="ChEBI" id="CHEBI:37565"/>
    </ligand>
</feature>
<comment type="subunit">
    <text evidence="6">Monomer. Associates with the 50S ribosomal subunit.</text>
</comment>
<protein>
    <recommendedName>
        <fullName evidence="6">GTPase HflX</fullName>
    </recommendedName>
    <alternativeName>
        <fullName evidence="6">GTP-binding protein HflX</fullName>
    </alternativeName>
</protein>
<keyword evidence="2 8" id="KW-0479">Metal-binding</keyword>
<evidence type="ECO:0000256" key="3">
    <source>
        <dbReference type="ARBA" id="ARBA00022741"/>
    </source>
</evidence>
<dbReference type="AlphaFoldDB" id="I0IFS6"/>
<dbReference type="Pfam" id="PF01926">
    <property type="entry name" value="MMR_HSR1"/>
    <property type="match status" value="1"/>
</dbReference>
<dbReference type="GO" id="GO:0005737">
    <property type="term" value="C:cytoplasm"/>
    <property type="evidence" value="ECO:0007669"/>
    <property type="project" value="UniProtKB-SubCell"/>
</dbReference>
<dbReference type="FunFam" id="3.40.50.11060:FF:000001">
    <property type="entry name" value="GTPase HflX"/>
    <property type="match status" value="1"/>
</dbReference>
<dbReference type="InterPro" id="IPR027417">
    <property type="entry name" value="P-loop_NTPase"/>
</dbReference>
<accession>I0IFS6</accession>
<evidence type="ECO:0000256" key="5">
    <source>
        <dbReference type="ARBA" id="ARBA00023134"/>
    </source>
</evidence>
<feature type="binding site" evidence="7">
    <location>
        <begin position="317"/>
        <end position="320"/>
    </location>
    <ligand>
        <name>GTP</name>
        <dbReference type="ChEBI" id="CHEBI:37565"/>
    </ligand>
</feature>
<dbReference type="InterPro" id="IPR016496">
    <property type="entry name" value="GTPase_HflX"/>
</dbReference>
<dbReference type="STRING" id="1142394.PSMK_19550"/>
<dbReference type="Gene3D" id="3.40.50.11060">
    <property type="entry name" value="GTPase HflX, N-terminal domain"/>
    <property type="match status" value="1"/>
</dbReference>
<dbReference type="eggNOG" id="COG2262">
    <property type="taxonomic scope" value="Bacteria"/>
</dbReference>
<dbReference type="HAMAP" id="MF_00900">
    <property type="entry name" value="GTPase_HflX"/>
    <property type="match status" value="1"/>
</dbReference>
<feature type="binding site" evidence="7">
    <location>
        <begin position="204"/>
        <end position="211"/>
    </location>
    <ligand>
        <name>GTP</name>
        <dbReference type="ChEBI" id="CHEBI:37565"/>
    </ligand>
</feature>
<evidence type="ECO:0000256" key="6">
    <source>
        <dbReference type="HAMAP-Rule" id="MF_00900"/>
    </source>
</evidence>
<dbReference type="KEGG" id="phm:PSMK_19550"/>
<evidence type="ECO:0000256" key="4">
    <source>
        <dbReference type="ARBA" id="ARBA00022842"/>
    </source>
</evidence>
<evidence type="ECO:0000256" key="8">
    <source>
        <dbReference type="PIRSR" id="PIRSR006809-2"/>
    </source>
</evidence>
<evidence type="ECO:0000256" key="2">
    <source>
        <dbReference type="ARBA" id="ARBA00022723"/>
    </source>
</evidence>
<feature type="domain" description="Hflx-type G" evidence="9">
    <location>
        <begin position="198"/>
        <end position="364"/>
    </location>
</feature>
<feature type="binding site" evidence="7">
    <location>
        <begin position="342"/>
        <end position="344"/>
    </location>
    <ligand>
        <name>GTP</name>
        <dbReference type="ChEBI" id="CHEBI:37565"/>
    </ligand>
</feature>
<feature type="binding site" evidence="8">
    <location>
        <position position="211"/>
    </location>
    <ligand>
        <name>Mg(2+)</name>
        <dbReference type="ChEBI" id="CHEBI:18420"/>
    </ligand>
</feature>
<dbReference type="PANTHER" id="PTHR10229">
    <property type="entry name" value="GTP-BINDING PROTEIN HFLX"/>
    <property type="match status" value="1"/>
</dbReference>
<keyword evidence="4 8" id="KW-0460">Magnesium</keyword>
<dbReference type="PIRSF" id="PIRSF006809">
    <property type="entry name" value="GTP-binding_hflX_prd"/>
    <property type="match status" value="1"/>
</dbReference>
<keyword evidence="5 6" id="KW-0342">GTP-binding</keyword>
<dbReference type="Pfam" id="PF13167">
    <property type="entry name" value="GTP-bdg_N"/>
    <property type="match status" value="1"/>
</dbReference>
<name>I0IFS6_PHYMF</name>
<dbReference type="PANTHER" id="PTHR10229:SF0">
    <property type="entry name" value="GTP-BINDING PROTEIN 6-RELATED"/>
    <property type="match status" value="1"/>
</dbReference>
<dbReference type="SUPFAM" id="SSF52540">
    <property type="entry name" value="P-loop containing nucleoside triphosphate hydrolases"/>
    <property type="match status" value="1"/>
</dbReference>